<gene>
    <name evidence="2" type="ORF">DBRI1063_LOCUS20801</name>
</gene>
<sequence>MDAVVQFARNALCCVKDLNIFPETFLYDPSYTAHYYRFPEPLNQTTPLEALIGFTQFYAFVTCSLAGVHLMTRSGLWKLRRIHRILELRANTSSKKNGDASSANTVSEKIIDDCLSNEGESAIRSLFVGANVFSIGVSFFWLFANSFHVTSTDWIGGVQGLINALTVMEIALLPLLYYMIKDAAGSISKAGRMIDLASKLQESSGKFLAAEKGDSLNAENYGWFVEDGWSPFWSVNATGSAQEIAAEEKMLTKEIEAVQYKVESLLSEKVSAAMIESTIDRLNETSWVSKMEGYREYIYFLLNFIAFYGYLLGILVYYFDNEEFQPSYVGTMKMGLSNADADWSGNFAGDVMWTVEPVMIIASPTLLRQMNPKKAKVKTA</sequence>
<name>A0A6U4A0U7_9STRA</name>
<evidence type="ECO:0000313" key="2">
    <source>
        <dbReference type="EMBL" id="CAD9349170.1"/>
    </source>
</evidence>
<keyword evidence="1" id="KW-0812">Transmembrane</keyword>
<proteinExistence type="predicted"/>
<feature type="transmembrane region" description="Helical" evidence="1">
    <location>
        <begin position="297"/>
        <end position="319"/>
    </location>
</feature>
<feature type="transmembrane region" description="Helical" evidence="1">
    <location>
        <begin position="156"/>
        <end position="180"/>
    </location>
</feature>
<feature type="transmembrane region" description="Helical" evidence="1">
    <location>
        <begin position="50"/>
        <end position="71"/>
    </location>
</feature>
<organism evidence="2">
    <name type="scientific">Ditylum brightwellii</name>
    <dbReference type="NCBI Taxonomy" id="49249"/>
    <lineage>
        <taxon>Eukaryota</taxon>
        <taxon>Sar</taxon>
        <taxon>Stramenopiles</taxon>
        <taxon>Ochrophyta</taxon>
        <taxon>Bacillariophyta</taxon>
        <taxon>Mediophyceae</taxon>
        <taxon>Lithodesmiophycidae</taxon>
        <taxon>Lithodesmiales</taxon>
        <taxon>Lithodesmiaceae</taxon>
        <taxon>Ditylum</taxon>
    </lineage>
</organism>
<keyword evidence="1" id="KW-0472">Membrane</keyword>
<dbReference type="AlphaFoldDB" id="A0A6U4A0U7"/>
<feature type="transmembrane region" description="Helical" evidence="1">
    <location>
        <begin position="126"/>
        <end position="144"/>
    </location>
</feature>
<protein>
    <submittedName>
        <fullName evidence="2">Uncharacterized protein</fullName>
    </submittedName>
</protein>
<reference evidence="2" key="1">
    <citation type="submission" date="2021-01" db="EMBL/GenBank/DDBJ databases">
        <authorList>
            <person name="Corre E."/>
            <person name="Pelletier E."/>
            <person name="Niang G."/>
            <person name="Scheremetjew M."/>
            <person name="Finn R."/>
            <person name="Kale V."/>
            <person name="Holt S."/>
            <person name="Cochrane G."/>
            <person name="Meng A."/>
            <person name="Brown T."/>
            <person name="Cohen L."/>
        </authorList>
    </citation>
    <scope>NUCLEOTIDE SEQUENCE</scope>
    <source>
        <strain evidence="2">Pop2</strain>
    </source>
</reference>
<keyword evidence="1" id="KW-1133">Transmembrane helix</keyword>
<evidence type="ECO:0000256" key="1">
    <source>
        <dbReference type="SAM" id="Phobius"/>
    </source>
</evidence>
<accession>A0A6U4A0U7</accession>
<dbReference type="EMBL" id="HBGN01032195">
    <property type="protein sequence ID" value="CAD9349170.1"/>
    <property type="molecule type" value="Transcribed_RNA"/>
</dbReference>